<dbReference type="GO" id="GO:0016616">
    <property type="term" value="F:oxidoreductase activity, acting on the CH-OH group of donors, NAD or NADP as acceptor"/>
    <property type="evidence" value="ECO:0007669"/>
    <property type="project" value="TreeGrafter"/>
</dbReference>
<gene>
    <name evidence="4" type="ORF">EU555_13030</name>
</gene>
<dbReference type="Pfam" id="PF13561">
    <property type="entry name" value="adh_short_C2"/>
    <property type="match status" value="1"/>
</dbReference>
<dbReference type="RefSeq" id="WP_135415055.1">
    <property type="nucleotide sequence ID" value="NZ_SRLB01000008.1"/>
</dbReference>
<dbReference type="InterPro" id="IPR002347">
    <property type="entry name" value="SDR_fam"/>
</dbReference>
<proteinExistence type="inferred from homology"/>
<keyword evidence="5" id="KW-1185">Reference proteome</keyword>
<comment type="similarity">
    <text evidence="1">Belongs to the short-chain dehydrogenases/reductases (SDR) family.</text>
</comment>
<dbReference type="PRINTS" id="PR00080">
    <property type="entry name" value="SDRFAMILY"/>
</dbReference>
<dbReference type="InterPro" id="IPR057326">
    <property type="entry name" value="KR_dom"/>
</dbReference>
<dbReference type="FunFam" id="3.40.50.720:FF:000173">
    <property type="entry name" value="3-oxoacyl-[acyl-carrier protein] reductase"/>
    <property type="match status" value="1"/>
</dbReference>
<evidence type="ECO:0000313" key="5">
    <source>
        <dbReference type="Proteomes" id="UP000297535"/>
    </source>
</evidence>
<organism evidence="4 5">
    <name type="scientific">Methylobacterium nonmethylotrophicum</name>
    <dbReference type="NCBI Taxonomy" id="1141884"/>
    <lineage>
        <taxon>Bacteria</taxon>
        <taxon>Pseudomonadati</taxon>
        <taxon>Pseudomonadota</taxon>
        <taxon>Alphaproteobacteria</taxon>
        <taxon>Hyphomicrobiales</taxon>
        <taxon>Methylobacteriaceae</taxon>
        <taxon>Methylobacterium</taxon>
    </lineage>
</organism>
<name>A0A4Z0NQV5_9HYPH</name>
<dbReference type="OrthoDB" id="9804774at2"/>
<evidence type="ECO:0000259" key="3">
    <source>
        <dbReference type="SMART" id="SM00822"/>
    </source>
</evidence>
<feature type="domain" description="Ketoreductase" evidence="3">
    <location>
        <begin position="5"/>
        <end position="183"/>
    </location>
</feature>
<keyword evidence="2" id="KW-0560">Oxidoreductase</keyword>
<accession>A0A4Z0NQV5</accession>
<protein>
    <submittedName>
        <fullName evidence="4">SDR family oxidoreductase</fullName>
    </submittedName>
</protein>
<dbReference type="PANTHER" id="PTHR42760">
    <property type="entry name" value="SHORT-CHAIN DEHYDROGENASES/REDUCTASES FAMILY MEMBER"/>
    <property type="match status" value="1"/>
</dbReference>
<evidence type="ECO:0000256" key="1">
    <source>
        <dbReference type="ARBA" id="ARBA00006484"/>
    </source>
</evidence>
<dbReference type="GO" id="GO:0030497">
    <property type="term" value="P:fatty acid elongation"/>
    <property type="evidence" value="ECO:0007669"/>
    <property type="project" value="TreeGrafter"/>
</dbReference>
<dbReference type="PROSITE" id="PS00061">
    <property type="entry name" value="ADH_SHORT"/>
    <property type="match status" value="1"/>
</dbReference>
<dbReference type="SUPFAM" id="SSF51735">
    <property type="entry name" value="NAD(P)-binding Rossmann-fold domains"/>
    <property type="match status" value="1"/>
</dbReference>
<comment type="caution">
    <text evidence="4">The sequence shown here is derived from an EMBL/GenBank/DDBJ whole genome shotgun (WGS) entry which is preliminary data.</text>
</comment>
<evidence type="ECO:0000256" key="2">
    <source>
        <dbReference type="ARBA" id="ARBA00023002"/>
    </source>
</evidence>
<dbReference type="PANTHER" id="PTHR42760:SF40">
    <property type="entry name" value="3-OXOACYL-[ACYL-CARRIER-PROTEIN] REDUCTASE, CHLOROPLASTIC"/>
    <property type="match status" value="1"/>
</dbReference>
<dbReference type="InterPro" id="IPR036291">
    <property type="entry name" value="NAD(P)-bd_dom_sf"/>
</dbReference>
<evidence type="ECO:0000313" key="4">
    <source>
        <dbReference type="EMBL" id="TGD99423.1"/>
    </source>
</evidence>
<dbReference type="Proteomes" id="UP000297535">
    <property type="component" value="Unassembled WGS sequence"/>
</dbReference>
<dbReference type="EMBL" id="SRLB01000008">
    <property type="protein sequence ID" value="TGD99423.1"/>
    <property type="molecule type" value="Genomic_DNA"/>
</dbReference>
<sequence>MNARRTIVVTGGTRGLGLAIATTLAAEGFRAVAVARRPSEAFEAAAAAAGPEAMHFVACDLGETEALQPLVRTIRAEHGPIYGLVNNAAIGTPGLLATMPEREVADLVRLNTLAPILLTKYAVRGMMAAGAGRVVNVSSIIAFTGYNALSVYAATKASMIGFTRSLSREVGRLGVTVNAVAPGFVETAMTEGMDELDRSRIAKRSALQRLPEPQDVADAVAYLVSDKARNVTGTVLTVDAGSTA</sequence>
<dbReference type="Gene3D" id="3.40.50.720">
    <property type="entry name" value="NAD(P)-binding Rossmann-like Domain"/>
    <property type="match status" value="1"/>
</dbReference>
<dbReference type="AlphaFoldDB" id="A0A4Z0NQV5"/>
<dbReference type="InterPro" id="IPR020904">
    <property type="entry name" value="Sc_DH/Rdtase_CS"/>
</dbReference>
<reference evidence="4 5" key="1">
    <citation type="submission" date="2019-04" db="EMBL/GenBank/DDBJ databases">
        <authorList>
            <person name="Feng G."/>
            <person name="Zhu H."/>
        </authorList>
    </citation>
    <scope>NUCLEOTIDE SEQUENCE [LARGE SCALE GENOMIC DNA]</scope>
    <source>
        <strain evidence="4 5">6HR-1</strain>
    </source>
</reference>
<dbReference type="SMART" id="SM00822">
    <property type="entry name" value="PKS_KR"/>
    <property type="match status" value="1"/>
</dbReference>
<dbReference type="PRINTS" id="PR00081">
    <property type="entry name" value="GDHRDH"/>
</dbReference>